<dbReference type="AlphaFoldDB" id="A0A0F9R0E1"/>
<dbReference type="EMBL" id="LAZR01003395">
    <property type="protein sequence ID" value="KKN18786.1"/>
    <property type="molecule type" value="Genomic_DNA"/>
</dbReference>
<proteinExistence type="predicted"/>
<organism evidence="1">
    <name type="scientific">marine sediment metagenome</name>
    <dbReference type="NCBI Taxonomy" id="412755"/>
    <lineage>
        <taxon>unclassified sequences</taxon>
        <taxon>metagenomes</taxon>
        <taxon>ecological metagenomes</taxon>
    </lineage>
</organism>
<gene>
    <name evidence="1" type="ORF">LCGC14_0952270</name>
</gene>
<evidence type="ECO:0000313" key="1">
    <source>
        <dbReference type="EMBL" id="KKN18786.1"/>
    </source>
</evidence>
<accession>A0A0F9R0E1</accession>
<name>A0A0F9R0E1_9ZZZZ</name>
<reference evidence="1" key="1">
    <citation type="journal article" date="2015" name="Nature">
        <title>Complex archaea that bridge the gap between prokaryotes and eukaryotes.</title>
        <authorList>
            <person name="Spang A."/>
            <person name="Saw J.H."/>
            <person name="Jorgensen S.L."/>
            <person name="Zaremba-Niedzwiedzka K."/>
            <person name="Martijn J."/>
            <person name="Lind A.E."/>
            <person name="van Eijk R."/>
            <person name="Schleper C."/>
            <person name="Guy L."/>
            <person name="Ettema T.J."/>
        </authorList>
    </citation>
    <scope>NUCLEOTIDE SEQUENCE</scope>
</reference>
<protein>
    <submittedName>
        <fullName evidence="1">Uncharacterized protein</fullName>
    </submittedName>
</protein>
<sequence length="45" mass="5166">MVLLYGLRESYLHTIVVISSAFIRGQELICANRLILKVNSLEFIE</sequence>
<comment type="caution">
    <text evidence="1">The sequence shown here is derived from an EMBL/GenBank/DDBJ whole genome shotgun (WGS) entry which is preliminary data.</text>
</comment>